<evidence type="ECO:0000313" key="4">
    <source>
        <dbReference type="Proteomes" id="UP000092583"/>
    </source>
</evidence>
<reference evidence="4" key="2">
    <citation type="submission" date="2013-12" db="EMBL/GenBank/DDBJ databases">
        <title>Evolution of pathogenesis and genome organization in the Tremellales.</title>
        <authorList>
            <person name="Cuomo C."/>
            <person name="Litvintseva A."/>
            <person name="Heitman J."/>
            <person name="Chen Y."/>
            <person name="Sun S."/>
            <person name="Springer D."/>
            <person name="Dromer F."/>
            <person name="Young S."/>
            <person name="Zeng Q."/>
            <person name="Chapman S."/>
            <person name="Gujja S."/>
            <person name="Saif S."/>
            <person name="Birren B."/>
        </authorList>
    </citation>
    <scope>NUCLEOTIDE SEQUENCE [LARGE SCALE GENOMIC DNA]</scope>
    <source>
        <strain evidence="4">CBS 10435</strain>
    </source>
</reference>
<feature type="transmembrane region" description="Helical" evidence="2">
    <location>
        <begin position="135"/>
        <end position="155"/>
    </location>
</feature>
<keyword evidence="2" id="KW-1133">Transmembrane helix</keyword>
<evidence type="ECO:0000313" key="3">
    <source>
        <dbReference type="EMBL" id="OCF61320.1"/>
    </source>
</evidence>
<feature type="region of interest" description="Disordered" evidence="1">
    <location>
        <begin position="1"/>
        <end position="78"/>
    </location>
</feature>
<evidence type="ECO:0000256" key="1">
    <source>
        <dbReference type="SAM" id="MobiDB-lite"/>
    </source>
</evidence>
<keyword evidence="2" id="KW-0472">Membrane</keyword>
<organism evidence="3 4">
    <name type="scientific">Kwoniella mangroviensis CBS 10435</name>
    <dbReference type="NCBI Taxonomy" id="1331196"/>
    <lineage>
        <taxon>Eukaryota</taxon>
        <taxon>Fungi</taxon>
        <taxon>Dikarya</taxon>
        <taxon>Basidiomycota</taxon>
        <taxon>Agaricomycotina</taxon>
        <taxon>Tremellomycetes</taxon>
        <taxon>Tremellales</taxon>
        <taxon>Cryptococcaceae</taxon>
        <taxon>Kwoniella</taxon>
    </lineage>
</organism>
<feature type="compositionally biased region" description="Basic residues" evidence="1">
    <location>
        <begin position="37"/>
        <end position="46"/>
    </location>
</feature>
<evidence type="ECO:0000256" key="2">
    <source>
        <dbReference type="SAM" id="Phobius"/>
    </source>
</evidence>
<feature type="compositionally biased region" description="Basic and acidic residues" evidence="1">
    <location>
        <begin position="25"/>
        <end position="36"/>
    </location>
</feature>
<gene>
    <name evidence="3" type="ORF">L486_00968</name>
</gene>
<feature type="transmembrane region" description="Helical" evidence="2">
    <location>
        <begin position="291"/>
        <end position="311"/>
    </location>
</feature>
<name>A0A1B9J0K8_9TREE</name>
<proteinExistence type="predicted"/>
<feature type="compositionally biased region" description="Basic and acidic residues" evidence="1">
    <location>
        <begin position="1"/>
        <end position="10"/>
    </location>
</feature>
<accession>A0A1B9J0K8</accession>
<reference evidence="3 4" key="1">
    <citation type="submission" date="2013-07" db="EMBL/GenBank/DDBJ databases">
        <title>The Genome Sequence of Kwoniella mangroviensis CBS10435.</title>
        <authorList>
            <consortium name="The Broad Institute Genome Sequencing Platform"/>
            <person name="Cuomo C."/>
            <person name="Litvintseva A."/>
            <person name="Chen Y."/>
            <person name="Heitman J."/>
            <person name="Sun S."/>
            <person name="Springer D."/>
            <person name="Dromer F."/>
            <person name="Young S.K."/>
            <person name="Zeng Q."/>
            <person name="Gargeya S."/>
            <person name="Fitzgerald M."/>
            <person name="Abouelleil A."/>
            <person name="Alvarado L."/>
            <person name="Berlin A.M."/>
            <person name="Chapman S.B."/>
            <person name="Dewar J."/>
            <person name="Goldberg J."/>
            <person name="Griggs A."/>
            <person name="Gujja S."/>
            <person name="Hansen M."/>
            <person name="Howarth C."/>
            <person name="Imamovic A."/>
            <person name="Larimer J."/>
            <person name="McCowan C."/>
            <person name="Murphy C."/>
            <person name="Pearson M."/>
            <person name="Priest M."/>
            <person name="Roberts A."/>
            <person name="Saif S."/>
            <person name="Shea T."/>
            <person name="Sykes S."/>
            <person name="Wortman J."/>
            <person name="Nusbaum C."/>
            <person name="Birren B."/>
        </authorList>
    </citation>
    <scope>NUCLEOTIDE SEQUENCE [LARGE SCALE GENOMIC DNA]</scope>
    <source>
        <strain evidence="3 4">CBS 10435</strain>
    </source>
</reference>
<dbReference type="Proteomes" id="UP000092583">
    <property type="component" value="Unassembled WGS sequence"/>
</dbReference>
<feature type="transmembrane region" description="Helical" evidence="2">
    <location>
        <begin position="200"/>
        <end position="223"/>
    </location>
</feature>
<sequence>MPPQRQRDLADDQSYDSDAQTIAVSEREPEVEDNRRATRTPRKNRQSRSTNLQLTNNDTSDSDPERGSKSKSDKPKRLTYEEFQNRSRAIHSKYLKEREESRWSNQYEYGRRFMAFWRKVWRWWFFRWFLRKFPYLLALLTIVAGGLIALTGPWLDMWAVEVEGVKYGAWGGCKDGGKGQCSTQIFYDGPKVGNWSSKTISVVLLCFGIVALLQLLFLLYAFLFIRHHFVQSCCTDPESLDGGSRSIRARERRASKWFERTMDMSSIGYLTLSLVLAGCVSESGAEGETGWDLSICLAISPFLWLFFRVFYRSRILSKASRRFKRGMDVVKNGPDSYPDSEYDDESDTESESDSGRDIVYSRKSDGRRIEGPNANRRRLR</sequence>
<feature type="compositionally biased region" description="Basic and acidic residues" evidence="1">
    <location>
        <begin position="63"/>
        <end position="78"/>
    </location>
</feature>
<dbReference type="EMBL" id="KI669459">
    <property type="protein sequence ID" value="OCF61320.1"/>
    <property type="molecule type" value="Genomic_DNA"/>
</dbReference>
<feature type="compositionally biased region" description="Polar residues" evidence="1">
    <location>
        <begin position="47"/>
        <end position="59"/>
    </location>
</feature>
<protein>
    <submittedName>
        <fullName evidence="3">Uncharacterized protein</fullName>
    </submittedName>
</protein>
<dbReference type="OrthoDB" id="2575869at2759"/>
<dbReference type="AlphaFoldDB" id="A0A1B9J0K8"/>
<keyword evidence="4" id="KW-1185">Reference proteome</keyword>
<feature type="compositionally biased region" description="Basic and acidic residues" evidence="1">
    <location>
        <begin position="353"/>
        <end position="370"/>
    </location>
</feature>
<feature type="region of interest" description="Disordered" evidence="1">
    <location>
        <begin position="330"/>
        <end position="380"/>
    </location>
</feature>
<keyword evidence="2" id="KW-0812">Transmembrane</keyword>
<feature type="compositionally biased region" description="Acidic residues" evidence="1">
    <location>
        <begin position="338"/>
        <end position="352"/>
    </location>
</feature>
<feature type="transmembrane region" description="Helical" evidence="2">
    <location>
        <begin position="266"/>
        <end position="285"/>
    </location>
</feature>